<comment type="caution">
    <text evidence="2">The sequence shown here is derived from an EMBL/GenBank/DDBJ whole genome shotgun (WGS) entry which is preliminary data.</text>
</comment>
<reference evidence="2" key="1">
    <citation type="journal article" date="2021" name="bioRxiv">
        <title>Whole Genome Assembly and Annotation of Northern Wild Rice, Zizania palustris L., Supports a Whole Genome Duplication in the Zizania Genus.</title>
        <authorList>
            <person name="Haas M."/>
            <person name="Kono T."/>
            <person name="Macchietto M."/>
            <person name="Millas R."/>
            <person name="McGilp L."/>
            <person name="Shao M."/>
            <person name="Duquette J."/>
            <person name="Hirsch C.N."/>
            <person name="Kimball J."/>
        </authorList>
    </citation>
    <scope>NUCLEOTIDE SEQUENCE</scope>
    <source>
        <tissue evidence="2">Fresh leaf tissue</tissue>
    </source>
</reference>
<evidence type="ECO:0000313" key="2">
    <source>
        <dbReference type="EMBL" id="KAG8052601.1"/>
    </source>
</evidence>
<gene>
    <name evidence="2" type="ORF">GUJ93_ZPchr0001g30315</name>
</gene>
<accession>A0A8J5RFB0</accession>
<keyword evidence="3" id="KW-1185">Reference proteome</keyword>
<dbReference type="AlphaFoldDB" id="A0A8J5RFB0"/>
<organism evidence="2 3">
    <name type="scientific">Zizania palustris</name>
    <name type="common">Northern wild rice</name>
    <dbReference type="NCBI Taxonomy" id="103762"/>
    <lineage>
        <taxon>Eukaryota</taxon>
        <taxon>Viridiplantae</taxon>
        <taxon>Streptophyta</taxon>
        <taxon>Embryophyta</taxon>
        <taxon>Tracheophyta</taxon>
        <taxon>Spermatophyta</taxon>
        <taxon>Magnoliopsida</taxon>
        <taxon>Liliopsida</taxon>
        <taxon>Poales</taxon>
        <taxon>Poaceae</taxon>
        <taxon>BOP clade</taxon>
        <taxon>Oryzoideae</taxon>
        <taxon>Oryzeae</taxon>
        <taxon>Zizaniinae</taxon>
        <taxon>Zizania</taxon>
    </lineage>
</organism>
<dbReference type="EMBL" id="JAAALK010000288">
    <property type="protein sequence ID" value="KAG8052601.1"/>
    <property type="molecule type" value="Genomic_DNA"/>
</dbReference>
<keyword evidence="1" id="KW-0472">Membrane</keyword>
<sequence>MHVVQHNDAFLLLAIMPPQNSSFQLVALKHNKDDIYQFTRCKMVIIRDDSIVYAGYGDIAGMVVFAFLQWLQVRLCFVKGTYILAYWDLSEMACSTSRRNKKFWRRDEASEVDNQGFCNKEKGLYVEYDRSMVFQVYTSLCLKGTCKDIIVDIQEKYIQFCFMDLCDFVSLSCSHSAICITFGIV</sequence>
<protein>
    <submittedName>
        <fullName evidence="2">Uncharacterized protein</fullName>
    </submittedName>
</protein>
<keyword evidence="1" id="KW-1133">Transmembrane helix</keyword>
<name>A0A8J5RFB0_ZIZPA</name>
<evidence type="ECO:0000256" key="1">
    <source>
        <dbReference type="SAM" id="Phobius"/>
    </source>
</evidence>
<keyword evidence="1" id="KW-0812">Transmembrane</keyword>
<proteinExistence type="predicted"/>
<reference evidence="2" key="2">
    <citation type="submission" date="2021-02" db="EMBL/GenBank/DDBJ databases">
        <authorList>
            <person name="Kimball J.A."/>
            <person name="Haas M.W."/>
            <person name="Macchietto M."/>
            <person name="Kono T."/>
            <person name="Duquette J."/>
            <person name="Shao M."/>
        </authorList>
    </citation>
    <scope>NUCLEOTIDE SEQUENCE</scope>
    <source>
        <tissue evidence="2">Fresh leaf tissue</tissue>
    </source>
</reference>
<evidence type="ECO:0000313" key="3">
    <source>
        <dbReference type="Proteomes" id="UP000729402"/>
    </source>
</evidence>
<feature type="transmembrane region" description="Helical" evidence="1">
    <location>
        <begin position="50"/>
        <end position="71"/>
    </location>
</feature>
<dbReference type="Proteomes" id="UP000729402">
    <property type="component" value="Unassembled WGS sequence"/>
</dbReference>